<name>A0A0D7B4N0_9AGAR</name>
<dbReference type="GO" id="GO:0003735">
    <property type="term" value="F:structural constituent of ribosome"/>
    <property type="evidence" value="ECO:0007669"/>
    <property type="project" value="InterPro"/>
</dbReference>
<dbReference type="GO" id="GO:0032543">
    <property type="term" value="P:mitochondrial translation"/>
    <property type="evidence" value="ECO:0007669"/>
    <property type="project" value="InterPro"/>
</dbReference>
<dbReference type="AlphaFoldDB" id="A0A0D7B4N0"/>
<dbReference type="InterPro" id="IPR019349">
    <property type="entry name" value="Ribosomal_mS35_mit"/>
</dbReference>
<dbReference type="GO" id="GO:0005763">
    <property type="term" value="C:mitochondrial small ribosomal subunit"/>
    <property type="evidence" value="ECO:0007669"/>
    <property type="project" value="TreeGrafter"/>
</dbReference>
<reference evidence="2 3" key="1">
    <citation type="journal article" date="2015" name="Fungal Genet. Biol.">
        <title>Evolution of novel wood decay mechanisms in Agaricales revealed by the genome sequences of Fistulina hepatica and Cylindrobasidium torrendii.</title>
        <authorList>
            <person name="Floudas D."/>
            <person name="Held B.W."/>
            <person name="Riley R."/>
            <person name="Nagy L.G."/>
            <person name="Koehler G."/>
            <person name="Ransdell A.S."/>
            <person name="Younus H."/>
            <person name="Chow J."/>
            <person name="Chiniquy J."/>
            <person name="Lipzen A."/>
            <person name="Tritt A."/>
            <person name="Sun H."/>
            <person name="Haridas S."/>
            <person name="LaButti K."/>
            <person name="Ohm R.A."/>
            <person name="Kues U."/>
            <person name="Blanchette R.A."/>
            <person name="Grigoriev I.V."/>
            <person name="Minto R.E."/>
            <person name="Hibbett D.S."/>
        </authorList>
    </citation>
    <scope>NUCLEOTIDE SEQUENCE [LARGE SCALE GENOMIC DNA]</scope>
    <source>
        <strain evidence="2 3">FP15055 ss-10</strain>
    </source>
</reference>
<dbReference type="PANTHER" id="PTHR13490:SF0">
    <property type="entry name" value="SMALL RIBOSOMAL SUBUNIT PROTEIN MS35"/>
    <property type="match status" value="1"/>
</dbReference>
<dbReference type="STRING" id="1314674.A0A0D7B4N0"/>
<dbReference type="Proteomes" id="UP000054007">
    <property type="component" value="Unassembled WGS sequence"/>
</dbReference>
<feature type="domain" description="Small ribosomal subunit protein mS35 mitochondrial conserved" evidence="1">
    <location>
        <begin position="147"/>
        <end position="299"/>
    </location>
</feature>
<sequence length="315" mass="35721">MAALALRSLRASNAFCRVYSTTPVARARNDKSAAKAELNAALRAAANGGGLPRRPSILEDTEQQRIDKRMSESEKIDVKWNQESGIELWDASDNELGEDIDGFVPESFEDDDTTTPGHMLIQAERDALHYFRIIEHEIPKLTAYRQEFVPPTKDTPVVIRSVRYSEDHPTSLKRVVTCSVDDLPLKDDSARHRIKLLAGPRWSPRPHNDGGACAMDQWKNGYIKIACEDYATGEENYHWASKILDKLVEKANEPGTDKLDNIPVDLRHIFAKARKARRGEHIRGRLQHRATLHDFPEEWMPEVKSARPMIQPEIA</sequence>
<evidence type="ECO:0000313" key="2">
    <source>
        <dbReference type="EMBL" id="KIY65139.1"/>
    </source>
</evidence>
<dbReference type="InterPro" id="IPR039848">
    <property type="entry name" value="Ribosomal_mS35_mt"/>
</dbReference>
<organism evidence="2 3">
    <name type="scientific">Cylindrobasidium torrendii FP15055 ss-10</name>
    <dbReference type="NCBI Taxonomy" id="1314674"/>
    <lineage>
        <taxon>Eukaryota</taxon>
        <taxon>Fungi</taxon>
        <taxon>Dikarya</taxon>
        <taxon>Basidiomycota</taxon>
        <taxon>Agaricomycotina</taxon>
        <taxon>Agaricomycetes</taxon>
        <taxon>Agaricomycetidae</taxon>
        <taxon>Agaricales</taxon>
        <taxon>Marasmiineae</taxon>
        <taxon>Physalacriaceae</taxon>
        <taxon>Cylindrobasidium</taxon>
    </lineage>
</organism>
<keyword evidence="3" id="KW-1185">Reference proteome</keyword>
<gene>
    <name evidence="2" type="ORF">CYLTODRAFT_424616</name>
</gene>
<accession>A0A0D7B4N0</accession>
<dbReference type="EMBL" id="KN880603">
    <property type="protein sequence ID" value="KIY65139.1"/>
    <property type="molecule type" value="Genomic_DNA"/>
</dbReference>
<evidence type="ECO:0000313" key="3">
    <source>
        <dbReference type="Proteomes" id="UP000054007"/>
    </source>
</evidence>
<proteinExistence type="predicted"/>
<dbReference type="OrthoDB" id="283424at2759"/>
<protein>
    <recommendedName>
        <fullName evidence="1">Small ribosomal subunit protein mS35 mitochondrial conserved domain-containing protein</fullName>
    </recommendedName>
</protein>
<evidence type="ECO:0000259" key="1">
    <source>
        <dbReference type="Pfam" id="PF10213"/>
    </source>
</evidence>
<dbReference type="PANTHER" id="PTHR13490">
    <property type="entry name" value="MITOCHONDRIAL 28S RIBOSOMAL PROTEIN S28"/>
    <property type="match status" value="1"/>
</dbReference>
<dbReference type="Pfam" id="PF10213">
    <property type="entry name" value="MRP-S28"/>
    <property type="match status" value="1"/>
</dbReference>